<dbReference type="Proteomes" id="UP000237717">
    <property type="component" value="Chromosome II"/>
</dbReference>
<proteinExistence type="predicted"/>
<reference evidence="1 4" key="2">
    <citation type="submission" date="2018-02" db="EMBL/GenBank/DDBJ databases">
        <title>Complete genome sequence of Agrobacterium tumefaciens 1D1609.</title>
        <authorList>
            <person name="Cho S.-T."/>
            <person name="Haryono M."/>
            <person name="Chang H.-H."/>
            <person name="Santos M.N."/>
            <person name="Lai E.-M."/>
            <person name="Kuo C.-H."/>
        </authorList>
    </citation>
    <scope>NUCLEOTIDE SEQUENCE [LARGE SCALE GENOMIC DNA]</scope>
    <source>
        <strain evidence="1 4">1D1609</strain>
    </source>
</reference>
<protein>
    <submittedName>
        <fullName evidence="2">Transcriptional regulator</fullName>
    </submittedName>
</protein>
<dbReference type="EMBL" id="CP026925">
    <property type="protein sequence ID" value="AVH45133.1"/>
    <property type="molecule type" value="Genomic_DNA"/>
</dbReference>
<accession>A0A176WUX3</accession>
<reference evidence="2 3" key="1">
    <citation type="submission" date="2016-05" db="EMBL/GenBank/DDBJ databases">
        <authorList>
            <person name="Lavstsen T."/>
            <person name="Jespersen J.S."/>
        </authorList>
    </citation>
    <scope>NUCLEOTIDE SEQUENCE [LARGE SCALE GENOMIC DNA]</scope>
    <source>
        <strain evidence="2 3">KCJ1736</strain>
    </source>
</reference>
<dbReference type="RefSeq" id="WP_004444360.1">
    <property type="nucleotide sequence ID" value="NZ_CP026925.1"/>
</dbReference>
<dbReference type="SUPFAM" id="SSF46785">
    <property type="entry name" value="Winged helix' DNA-binding domain"/>
    <property type="match status" value="1"/>
</dbReference>
<evidence type="ECO:0000313" key="3">
    <source>
        <dbReference type="Proteomes" id="UP000077098"/>
    </source>
</evidence>
<organism evidence="2 3">
    <name type="scientific">Agrobacterium tumefaciens</name>
    <dbReference type="NCBI Taxonomy" id="358"/>
    <lineage>
        <taxon>Bacteria</taxon>
        <taxon>Pseudomonadati</taxon>
        <taxon>Pseudomonadota</taxon>
        <taxon>Alphaproteobacteria</taxon>
        <taxon>Hyphomicrobiales</taxon>
        <taxon>Rhizobiaceae</taxon>
        <taxon>Rhizobium/Agrobacterium group</taxon>
        <taxon>Agrobacterium</taxon>
        <taxon>Agrobacterium tumefaciens complex</taxon>
    </lineage>
</organism>
<evidence type="ECO:0000313" key="1">
    <source>
        <dbReference type="EMBL" id="AVH45133.1"/>
    </source>
</evidence>
<dbReference type="InterPro" id="IPR036390">
    <property type="entry name" value="WH_DNA-bd_sf"/>
</dbReference>
<dbReference type="Proteomes" id="UP000077098">
    <property type="component" value="Unassembled WGS sequence"/>
</dbReference>
<dbReference type="AlphaFoldDB" id="A0A176WUX3"/>
<sequence length="122" mass="13657">MREALIQIRADSEAALNEVFERATNAMRSGNPSEPVAVFTFSSPAQLFSVITPKRWELIEHLQKIGPSSIRGLARSVERDVKRVHEDVSALSDWGIFEQTEDGKVHVPYEVIHANFDLRAAA</sequence>
<dbReference type="Pfam" id="PF25212">
    <property type="entry name" value="HVO_A0114"/>
    <property type="match status" value="1"/>
</dbReference>
<dbReference type="EMBL" id="LXPS01000041">
    <property type="protein sequence ID" value="OAE36393.1"/>
    <property type="molecule type" value="Genomic_DNA"/>
</dbReference>
<name>A0A176WUX3_AGRTU</name>
<gene>
    <name evidence="2" type="ORF">A7J57_07520</name>
    <name evidence="1" type="ORF">At1D1609_50970</name>
</gene>
<evidence type="ECO:0000313" key="2">
    <source>
        <dbReference type="EMBL" id="OAE36393.1"/>
    </source>
</evidence>
<evidence type="ECO:0000313" key="4">
    <source>
        <dbReference type="Proteomes" id="UP000237717"/>
    </source>
</evidence>